<reference evidence="2" key="1">
    <citation type="journal article" date="2019" name="Int. J. Syst. Evol. Microbiol.">
        <title>The Global Catalogue of Microorganisms (GCM) 10K type strain sequencing project: providing services to taxonomists for standard genome sequencing and annotation.</title>
        <authorList>
            <consortium name="The Broad Institute Genomics Platform"/>
            <consortium name="The Broad Institute Genome Sequencing Center for Infectious Disease"/>
            <person name="Wu L."/>
            <person name="Ma J."/>
        </authorList>
    </citation>
    <scope>NUCLEOTIDE SEQUENCE [LARGE SCALE GENOMIC DNA]</scope>
    <source>
        <strain evidence="2">JCM 15443</strain>
    </source>
</reference>
<dbReference type="Proteomes" id="UP000661918">
    <property type="component" value="Unassembled WGS sequence"/>
</dbReference>
<gene>
    <name evidence="1" type="ORF">GCM10010841_12950</name>
</gene>
<protein>
    <submittedName>
        <fullName evidence="1">Uncharacterized protein</fullName>
    </submittedName>
</protein>
<comment type="caution">
    <text evidence="1">The sequence shown here is derived from an EMBL/GenBank/DDBJ whole genome shotgun (WGS) entry which is preliminary data.</text>
</comment>
<dbReference type="EMBL" id="BMOM01000007">
    <property type="protein sequence ID" value="GGM06036.1"/>
    <property type="molecule type" value="Genomic_DNA"/>
</dbReference>
<accession>A0ABQ2GP39</accession>
<evidence type="ECO:0000313" key="2">
    <source>
        <dbReference type="Proteomes" id="UP000661918"/>
    </source>
</evidence>
<keyword evidence="2" id="KW-1185">Reference proteome</keyword>
<proteinExistence type="predicted"/>
<name>A0ABQ2GP39_9DEIO</name>
<sequence length="179" mass="18367">MAAVGLTGVLASCGVDVVVDPGVVPVSNLQLKSYQSQYTLPTAYTDTQTGQTYAKGSSIICDNLNTRLSVDVTFNGTINLFGARLEGRDTGTTKTVYSQPLGNTTSGNPSTFEFVVGPNTAPLSVKAGKLGAQAIVVTPVNTFTVKGATFVSVQAQSADGTNSNLVKSVQAIPVADCGI</sequence>
<evidence type="ECO:0000313" key="1">
    <source>
        <dbReference type="EMBL" id="GGM06036.1"/>
    </source>
</evidence>
<organism evidence="1 2">
    <name type="scientific">Deinococcus aerophilus</name>
    <dbReference type="NCBI Taxonomy" id="522488"/>
    <lineage>
        <taxon>Bacteria</taxon>
        <taxon>Thermotogati</taxon>
        <taxon>Deinococcota</taxon>
        <taxon>Deinococci</taxon>
        <taxon>Deinococcales</taxon>
        <taxon>Deinococcaceae</taxon>
        <taxon>Deinococcus</taxon>
    </lineage>
</organism>